<dbReference type="Gene3D" id="3.90.226.10">
    <property type="entry name" value="2-enoyl-CoA Hydratase, Chain A, domain 1"/>
    <property type="match status" value="1"/>
</dbReference>
<dbReference type="PROSITE" id="PS51257">
    <property type="entry name" value="PROKAR_LIPOPROTEIN"/>
    <property type="match status" value="1"/>
</dbReference>
<dbReference type="SUPFAM" id="SSF52096">
    <property type="entry name" value="ClpP/crotonase"/>
    <property type="match status" value="1"/>
</dbReference>
<sequence length="500" mass="55096">MRKPMLSPLPILYIVTCLLFACTRGVKHTTPLQDSLLPVEAMQSDADVLWTALSEIHPGFGIYTAPDSMERQYRQLRASLTAPMTEDAFVAKLYPFLCYLGCGHTQVRHSVHYHPATNVFRLPFEVLVQQQRAWITTRRTTKLATGDEIIRMNGVPVAAIIAHGSQLYCGDGYVPSFKELYLSEYDGFEDACNTVYHWQPPYQLTVKGADGALKEVTLNAADTALKEMVIPEDKYAGWRKVDSTGYLGLYFAPAAHTALLEVPVLAYTDTLAMQKSFAQIAKANTKYLVLDMRHNGGGDLRIAMRLLSYLADTDFRIIKDLYCRLPDPSKHRLGADFDSALTENFKASCTPGALVDGHYHMNILPAFGQGYGPLPVAKKDRYRGELIVLTDGGTFSSGALFISALKAQRAHTIFAGRETAGTAEGCNGFAMQELTLPATGIKVEFPWLRVVSMSTPAQKGRGNMPDSVVEYTPADIVAGRDMDLRLAQAIIQRKMAGAAH</sequence>
<feature type="domain" description="Tail specific protease" evidence="1">
    <location>
        <begin position="268"/>
        <end position="426"/>
    </location>
</feature>
<evidence type="ECO:0000313" key="3">
    <source>
        <dbReference type="Proteomes" id="UP000244450"/>
    </source>
</evidence>
<dbReference type="RefSeq" id="WP_108685635.1">
    <property type="nucleotide sequence ID" value="NZ_QCYK01000001.1"/>
</dbReference>
<dbReference type="InterPro" id="IPR029045">
    <property type="entry name" value="ClpP/crotonase-like_dom_sf"/>
</dbReference>
<proteinExistence type="predicted"/>
<dbReference type="InterPro" id="IPR005151">
    <property type="entry name" value="Tail-specific_protease"/>
</dbReference>
<name>A0A2T7BMV6_9BACT</name>
<dbReference type="AlphaFoldDB" id="A0A2T7BMV6"/>
<comment type="caution">
    <text evidence="2">The sequence shown here is derived from an EMBL/GenBank/DDBJ whole genome shotgun (WGS) entry which is preliminary data.</text>
</comment>
<organism evidence="2 3">
    <name type="scientific">Chitinophaga parva</name>
    <dbReference type="NCBI Taxonomy" id="2169414"/>
    <lineage>
        <taxon>Bacteria</taxon>
        <taxon>Pseudomonadati</taxon>
        <taxon>Bacteroidota</taxon>
        <taxon>Chitinophagia</taxon>
        <taxon>Chitinophagales</taxon>
        <taxon>Chitinophagaceae</taxon>
        <taxon>Chitinophaga</taxon>
    </lineage>
</organism>
<dbReference type="Proteomes" id="UP000244450">
    <property type="component" value="Unassembled WGS sequence"/>
</dbReference>
<dbReference type="EMBL" id="QCYK01000001">
    <property type="protein sequence ID" value="PUZ28996.1"/>
    <property type="molecule type" value="Genomic_DNA"/>
</dbReference>
<accession>A0A2T7BMV6</accession>
<protein>
    <recommendedName>
        <fullName evidence="1">Tail specific protease domain-containing protein</fullName>
    </recommendedName>
</protein>
<evidence type="ECO:0000259" key="1">
    <source>
        <dbReference type="Pfam" id="PF03572"/>
    </source>
</evidence>
<dbReference type="Pfam" id="PF03572">
    <property type="entry name" value="Peptidase_S41"/>
    <property type="match status" value="1"/>
</dbReference>
<reference evidence="2 3" key="1">
    <citation type="submission" date="2018-04" db="EMBL/GenBank/DDBJ databases">
        <title>Chitinophaga fuyangensis sp. nov., isolated from soil in a chemical factory.</title>
        <authorList>
            <person name="Chen K."/>
        </authorList>
    </citation>
    <scope>NUCLEOTIDE SEQUENCE [LARGE SCALE GENOMIC DNA]</scope>
    <source>
        <strain evidence="2 3">LY-1</strain>
    </source>
</reference>
<evidence type="ECO:0000313" key="2">
    <source>
        <dbReference type="EMBL" id="PUZ28996.1"/>
    </source>
</evidence>
<dbReference type="GO" id="GO:0006508">
    <property type="term" value="P:proteolysis"/>
    <property type="evidence" value="ECO:0007669"/>
    <property type="project" value="InterPro"/>
</dbReference>
<keyword evidence="3" id="KW-1185">Reference proteome</keyword>
<dbReference type="GO" id="GO:0008236">
    <property type="term" value="F:serine-type peptidase activity"/>
    <property type="evidence" value="ECO:0007669"/>
    <property type="project" value="InterPro"/>
</dbReference>
<dbReference type="OrthoDB" id="5480566at2"/>
<gene>
    <name evidence="2" type="ORF">DCC81_05875</name>
</gene>